<evidence type="ECO:0000256" key="1">
    <source>
        <dbReference type="SAM" id="Phobius"/>
    </source>
</evidence>
<reference evidence="2 3" key="1">
    <citation type="submission" date="2019-09" db="EMBL/GenBank/DDBJ databases">
        <authorList>
            <person name="Depoorter E."/>
        </authorList>
    </citation>
    <scope>NUCLEOTIDE SEQUENCE [LARGE SCALE GENOMIC DNA]</scope>
    <source>
        <strain evidence="2">R-15945</strain>
    </source>
</reference>
<dbReference type="EMBL" id="CABVPU010000001">
    <property type="protein sequence ID" value="VWB06338.1"/>
    <property type="molecule type" value="Genomic_DNA"/>
</dbReference>
<feature type="transmembrane region" description="Helical" evidence="1">
    <location>
        <begin position="99"/>
        <end position="119"/>
    </location>
</feature>
<name>A0A6P2GRM3_BURL3</name>
<evidence type="ECO:0000313" key="2">
    <source>
        <dbReference type="EMBL" id="VWB06338.1"/>
    </source>
</evidence>
<dbReference type="Proteomes" id="UP000494174">
    <property type="component" value="Unassembled WGS sequence"/>
</dbReference>
<feature type="transmembrane region" description="Helical" evidence="1">
    <location>
        <begin position="61"/>
        <end position="87"/>
    </location>
</feature>
<accession>A0A6P2GRM3</accession>
<organism evidence="2 3">
    <name type="scientific">Burkholderia lata (strain ATCC 17760 / DSM 23089 / LMG 22485 / NCIMB 9086 / R18194 / 383)</name>
    <dbReference type="NCBI Taxonomy" id="482957"/>
    <lineage>
        <taxon>Bacteria</taxon>
        <taxon>Pseudomonadati</taxon>
        <taxon>Pseudomonadota</taxon>
        <taxon>Betaproteobacteria</taxon>
        <taxon>Burkholderiales</taxon>
        <taxon>Burkholderiaceae</taxon>
        <taxon>Burkholderia</taxon>
        <taxon>Burkholderia cepacia complex</taxon>
    </lineage>
</organism>
<keyword evidence="1" id="KW-0812">Transmembrane</keyword>
<keyword evidence="1" id="KW-0472">Membrane</keyword>
<gene>
    <name evidence="2" type="ORF">BLA15945_00102</name>
</gene>
<evidence type="ECO:0008006" key="4">
    <source>
        <dbReference type="Google" id="ProtNLM"/>
    </source>
</evidence>
<dbReference type="AlphaFoldDB" id="A0A6P2GRM3"/>
<feature type="transmembrane region" description="Helical" evidence="1">
    <location>
        <begin position="12"/>
        <end position="30"/>
    </location>
</feature>
<evidence type="ECO:0000313" key="3">
    <source>
        <dbReference type="Proteomes" id="UP000494174"/>
    </source>
</evidence>
<keyword evidence="1" id="KW-1133">Transmembrane helix</keyword>
<sequence length="252" mass="28122">MPPLIEAIVDWVTVSLGGLGLLAMILGVLAPDRWMFDAGYGCVPDGRDLVLSPRRVRINRFVWWLLGFGFGTLGLACLIGVPALAGLLTGDELHAWYEWLGLGVMVVLLVGVGVLMIWIGCKLMRARWFGGPLRETRFCWRDGERWIDVTTMRLLRTPVRHTYACRDLERLLIGARRSLDGAVVGGSWTTLQQDLVQVVLVFRACPPIDLMGRFNDGAGARRMIDTIGTWCGVEVRRVEGLPDVTPFNFDRI</sequence>
<protein>
    <recommendedName>
        <fullName evidence="4">Transmembrane protein</fullName>
    </recommendedName>
</protein>
<proteinExistence type="predicted"/>